<accession>A0ABV0CSG3</accession>
<feature type="domain" description="T6SS Phospholipase effector Tle1-like catalytic" evidence="1">
    <location>
        <begin position="225"/>
        <end position="321"/>
    </location>
</feature>
<dbReference type="PANTHER" id="PTHR33840:SF1">
    <property type="entry name" value="TLE1 PHOSPHOLIPASE DOMAIN-CONTAINING PROTEIN"/>
    <property type="match status" value="1"/>
</dbReference>
<protein>
    <submittedName>
        <fullName evidence="2">DUF2235 domain-containing protein</fullName>
    </submittedName>
</protein>
<dbReference type="PANTHER" id="PTHR33840">
    <property type="match status" value="1"/>
</dbReference>
<dbReference type="Proteomes" id="UP001405405">
    <property type="component" value="Unassembled WGS sequence"/>
</dbReference>
<dbReference type="RefSeq" id="WP_346790134.1">
    <property type="nucleotide sequence ID" value="NZ_JAYFSJ010000015.1"/>
</dbReference>
<keyword evidence="3" id="KW-1185">Reference proteome</keyword>
<dbReference type="EMBL" id="JAYFSJ010000015">
    <property type="protein sequence ID" value="MEN7432912.1"/>
    <property type="molecule type" value="Genomic_DNA"/>
</dbReference>
<dbReference type="InterPro" id="IPR018712">
    <property type="entry name" value="Tle1-like_cat"/>
</dbReference>
<comment type="caution">
    <text evidence="2">The sequence shown here is derived from an EMBL/GenBank/DDBJ whole genome shotgun (WGS) entry which is preliminary data.</text>
</comment>
<name>A0ABV0CSG3_9NEIS</name>
<evidence type="ECO:0000313" key="2">
    <source>
        <dbReference type="EMBL" id="MEN7432912.1"/>
    </source>
</evidence>
<reference evidence="2 3" key="1">
    <citation type="submission" date="2023-12" db="EMBL/GenBank/DDBJ databases">
        <title>Chromobacterium sp. strain TRC.1.1.SA producing antimicrobial pigment.</title>
        <authorList>
            <person name="Verma N."/>
            <person name="Choksket S."/>
            <person name="Pinnaka A.K."/>
            <person name="Korpole S."/>
        </authorList>
    </citation>
    <scope>NUCLEOTIDE SEQUENCE [LARGE SCALE GENOMIC DNA]</scope>
    <source>
        <strain evidence="2 3">TRC1.1.SA</strain>
    </source>
</reference>
<evidence type="ECO:0000259" key="1">
    <source>
        <dbReference type="Pfam" id="PF09994"/>
    </source>
</evidence>
<gene>
    <name evidence="2" type="ORF">VA599_19365</name>
</gene>
<dbReference type="Pfam" id="PF09994">
    <property type="entry name" value="T6SS_Tle1-like_cat"/>
    <property type="match status" value="2"/>
</dbReference>
<feature type="domain" description="T6SS Phospholipase effector Tle1-like catalytic" evidence="1">
    <location>
        <begin position="46"/>
        <end position="211"/>
    </location>
</feature>
<evidence type="ECO:0000313" key="3">
    <source>
        <dbReference type="Proteomes" id="UP001405405"/>
    </source>
</evidence>
<proteinExistence type="predicted"/>
<sequence length="550" mass="60250">MSTQNPAPYPAGQRSLSAREQLQRAQAMSCVSGKQEAQCQSQIHVMMFFDGTGNNIQADYYQAESGKQRPSNVARLFMTARDKPNEGYFRFYMPGVGTPFPEIDDTGGALGGGAGAGGEARILWALTRLVNAPHQYVNKSPLIADGLAKKITSNAGGLTGGVMRKVIFNTWQEKLQQALKGRKPQVTQINLSVFGFSRGATEARAFVNWLYQLCHQQNGAWSFAGISIRTQFLGIMDTVASVGLAQLLPNTIPATGHMAWADNNLTIHPAVEQCVHYVAGHEVRACFPLDTVRRGNSYPANTIEVMFPGSHSDVGGGYASGDLGILPAQNGQLCAIPGRRLYDAARQAGVPLMAMDQLTERVQNLLTPTQEVINDFNAYLREAKIAPGSTEKMHRQHMALYLSQRFKYRHDFAKRAPYRTASAKHQGFLQTTQASLIKGLRKLYAGDPMAPDFDPTRAAAKAAKQDQELQKLMPMLPEQGMSIPSEVLPETDPKKVAATMNIRLLTPAIENFLEKYIHDSMAGFIGDGVNEAKINQIGLLKFRTLYAGNE</sequence>
<organism evidence="2 3">
    <name type="scientific">Chromobacterium indicum</name>
    <dbReference type="NCBI Taxonomy" id="3110228"/>
    <lineage>
        <taxon>Bacteria</taxon>
        <taxon>Pseudomonadati</taxon>
        <taxon>Pseudomonadota</taxon>
        <taxon>Betaproteobacteria</taxon>
        <taxon>Neisseriales</taxon>
        <taxon>Chromobacteriaceae</taxon>
        <taxon>Chromobacterium</taxon>
    </lineage>
</organism>